<evidence type="ECO:0000313" key="3">
    <source>
        <dbReference type="Proteomes" id="UP000028013"/>
    </source>
</evidence>
<dbReference type="Proteomes" id="UP000028013">
    <property type="component" value="Unassembled WGS sequence"/>
</dbReference>
<keyword evidence="1" id="KW-1133">Transmembrane helix</keyword>
<feature type="transmembrane region" description="Helical" evidence="1">
    <location>
        <begin position="68"/>
        <end position="87"/>
    </location>
</feature>
<protein>
    <submittedName>
        <fullName evidence="2">Putative membrane protein</fullName>
    </submittedName>
</protein>
<feature type="transmembrane region" description="Helical" evidence="1">
    <location>
        <begin position="7"/>
        <end position="24"/>
    </location>
</feature>
<sequence length="88" mass="10564">MRKYRKLYIIIVVAYAALLVVSRIYSVSSFLVDIVYLFSWIVLLFLEIRKQYHVKKNDKKEEIDYFPIILIFLMMVICIINMCNYQSG</sequence>
<feature type="transmembrane region" description="Helical" evidence="1">
    <location>
        <begin position="30"/>
        <end position="48"/>
    </location>
</feature>
<comment type="caution">
    <text evidence="2">The sequence shown here is derived from an EMBL/GenBank/DDBJ whole genome shotgun (WGS) entry which is preliminary data.</text>
</comment>
<name>A0A078S8F8_BACUN</name>
<proteinExistence type="predicted"/>
<keyword evidence="1" id="KW-0812">Transmembrane</keyword>
<reference evidence="2 3" key="1">
    <citation type="submission" date="2014-04" db="EMBL/GenBank/DDBJ databases">
        <authorList>
            <person name="Sears C."/>
            <person name="Carroll K."/>
            <person name="Sack B.R."/>
            <person name="Qadri F."/>
            <person name="Myers L.L."/>
            <person name="Chung G.-T."/>
            <person name="Escheverria P."/>
            <person name="Fraser C.M."/>
            <person name="Sadzewicz L."/>
            <person name="Shefchek K.A."/>
            <person name="Tallon L."/>
            <person name="Das S.P."/>
            <person name="Daugherty S."/>
            <person name="Mongodin E.F."/>
        </authorList>
    </citation>
    <scope>NUCLEOTIDE SEQUENCE [LARGE SCALE GENOMIC DNA]</scope>
    <source>
        <strain evidence="2 3">3978 T3 ii</strain>
    </source>
</reference>
<organism evidence="2 3">
    <name type="scientific">Bacteroides uniformis str. 3978 T3 ii</name>
    <dbReference type="NCBI Taxonomy" id="1339349"/>
    <lineage>
        <taxon>Bacteria</taxon>
        <taxon>Pseudomonadati</taxon>
        <taxon>Bacteroidota</taxon>
        <taxon>Bacteroidia</taxon>
        <taxon>Bacteroidales</taxon>
        <taxon>Bacteroidaceae</taxon>
        <taxon>Bacteroides</taxon>
    </lineage>
</organism>
<dbReference type="AlphaFoldDB" id="A0A078S8F8"/>
<evidence type="ECO:0000313" key="2">
    <source>
        <dbReference type="EMBL" id="KDS55923.1"/>
    </source>
</evidence>
<dbReference type="EMBL" id="JNHN01000109">
    <property type="protein sequence ID" value="KDS55923.1"/>
    <property type="molecule type" value="Genomic_DNA"/>
</dbReference>
<gene>
    <name evidence="2" type="ORF">M094_4175</name>
</gene>
<keyword evidence="1" id="KW-0472">Membrane</keyword>
<evidence type="ECO:0000256" key="1">
    <source>
        <dbReference type="SAM" id="Phobius"/>
    </source>
</evidence>
<accession>A0A078S8F8</accession>